<dbReference type="RefSeq" id="WP_067984280.1">
    <property type="nucleotide sequence ID" value="NZ_CAXBCE010000011.1"/>
</dbReference>
<feature type="domain" description="THIF-type NAD/FAD binding fold" evidence="1">
    <location>
        <begin position="10"/>
        <end position="245"/>
    </location>
</feature>
<dbReference type="GO" id="GO:0061605">
    <property type="term" value="F:molybdopterin-synthase adenylyltransferase activity"/>
    <property type="evidence" value="ECO:0007669"/>
    <property type="project" value="UniProtKB-EC"/>
</dbReference>
<dbReference type="Gene3D" id="3.40.50.720">
    <property type="entry name" value="NAD(P)-binding Rossmann-like Domain"/>
    <property type="match status" value="1"/>
</dbReference>
<evidence type="ECO:0000313" key="3">
    <source>
        <dbReference type="Proteomes" id="UP001449225"/>
    </source>
</evidence>
<organism evidence="2 3">
    <name type="scientific">Neptuniibacter pectenicola</name>
    <dbReference type="NCBI Taxonomy" id="1806669"/>
    <lineage>
        <taxon>Bacteria</taxon>
        <taxon>Pseudomonadati</taxon>
        <taxon>Pseudomonadota</taxon>
        <taxon>Gammaproteobacteria</taxon>
        <taxon>Oceanospirillales</taxon>
        <taxon>Oceanospirillaceae</taxon>
        <taxon>Neptuniibacter</taxon>
    </lineage>
</organism>
<accession>A0ABU9TSA1</accession>
<dbReference type="Proteomes" id="UP001449225">
    <property type="component" value="Unassembled WGS sequence"/>
</dbReference>
<dbReference type="CDD" id="cd00757">
    <property type="entry name" value="ThiF_MoeB_HesA_family"/>
    <property type="match status" value="1"/>
</dbReference>
<dbReference type="InterPro" id="IPR000594">
    <property type="entry name" value="ThiF_NAD_FAD-bd"/>
</dbReference>
<keyword evidence="2" id="KW-0548">Nucleotidyltransferase</keyword>
<proteinExistence type="predicted"/>
<keyword evidence="2" id="KW-0808">Transferase</keyword>
<dbReference type="InterPro" id="IPR045886">
    <property type="entry name" value="ThiF/MoeB/HesA"/>
</dbReference>
<dbReference type="SUPFAM" id="SSF69572">
    <property type="entry name" value="Activating enzymes of the ubiquitin-like proteins"/>
    <property type="match status" value="1"/>
</dbReference>
<gene>
    <name evidence="2" type="ORF">WNY58_09370</name>
</gene>
<keyword evidence="3" id="KW-1185">Reference proteome</keyword>
<dbReference type="InterPro" id="IPR035985">
    <property type="entry name" value="Ubiquitin-activating_enz"/>
</dbReference>
<dbReference type="PANTHER" id="PTHR10953:SF194">
    <property type="entry name" value="MOLYBDOPTERIN-SYNTHASE ADENYLYLTRANSFERASE"/>
    <property type="match status" value="1"/>
</dbReference>
<evidence type="ECO:0000313" key="2">
    <source>
        <dbReference type="EMBL" id="MEM5536595.1"/>
    </source>
</evidence>
<dbReference type="Pfam" id="PF00899">
    <property type="entry name" value="ThiF"/>
    <property type="match status" value="1"/>
</dbReference>
<dbReference type="EMBL" id="JBBMRA010000007">
    <property type="protein sequence ID" value="MEM5536595.1"/>
    <property type="molecule type" value="Genomic_DNA"/>
</dbReference>
<dbReference type="PANTHER" id="PTHR10953">
    <property type="entry name" value="UBIQUITIN-ACTIVATING ENZYME E1"/>
    <property type="match status" value="1"/>
</dbReference>
<dbReference type="EC" id="2.7.7.80" evidence="2"/>
<reference evidence="2 3" key="1">
    <citation type="submission" date="2024-03" db="EMBL/GenBank/DDBJ databases">
        <title>Community enrichment and isolation of bacterial strains for fucoidan degradation.</title>
        <authorList>
            <person name="Sichert A."/>
        </authorList>
    </citation>
    <scope>NUCLEOTIDE SEQUENCE [LARGE SCALE GENOMIC DNA]</scope>
    <source>
        <strain evidence="2 3">AS76</strain>
    </source>
</reference>
<sequence>MLSDEQLLRYSRQIMLPDVDINGQETWLNSTVLIVGLGGLGSPVAMYLAAAGVGELVLLDDDDVELSNLQRQVIHNTKRIGQPKVDSARNTIAALNPDIRVKTIYERLDESALQRLIATVDLVVDCTDNFSTRFAINRACFQHKKPLVSGAAIRMEGQVAVYDPLTLGSPCYQCLYKEGSDEALTCSESGVLSPLVGIIGSIQAMEALKVLASVGESLAGRLMLLDAKSMEWRTLKLRKDPHCTVCSHAAMAVHEHKQGDD</sequence>
<name>A0ABU9TSA1_9GAMM</name>
<dbReference type="NCBIfam" id="NF004281">
    <property type="entry name" value="PRK05690.1"/>
    <property type="match status" value="1"/>
</dbReference>
<protein>
    <submittedName>
        <fullName evidence="2">Molybdopterin-synthase adenylyltransferase MoeB</fullName>
        <ecNumber evidence="2">2.7.7.80</ecNumber>
    </submittedName>
</protein>
<comment type="caution">
    <text evidence="2">The sequence shown here is derived from an EMBL/GenBank/DDBJ whole genome shotgun (WGS) entry which is preliminary data.</text>
</comment>
<evidence type="ECO:0000259" key="1">
    <source>
        <dbReference type="Pfam" id="PF00899"/>
    </source>
</evidence>